<dbReference type="Proteomes" id="UP001161422">
    <property type="component" value="Unassembled WGS sequence"/>
</dbReference>
<evidence type="ECO:0000313" key="2">
    <source>
        <dbReference type="EMBL" id="GLP96983.1"/>
    </source>
</evidence>
<keyword evidence="1" id="KW-1133">Transmembrane helix</keyword>
<feature type="transmembrane region" description="Helical" evidence="1">
    <location>
        <begin position="30"/>
        <end position="49"/>
    </location>
</feature>
<reference evidence="2" key="2">
    <citation type="submission" date="2023-01" db="EMBL/GenBank/DDBJ databases">
        <title>Draft genome sequence of Paraferrimonas sedimenticola strain NBRC 101628.</title>
        <authorList>
            <person name="Sun Q."/>
            <person name="Mori K."/>
        </authorList>
    </citation>
    <scope>NUCLEOTIDE SEQUENCE</scope>
    <source>
        <strain evidence="2">NBRC 101628</strain>
    </source>
</reference>
<dbReference type="AlphaFoldDB" id="A0AA37RXQ2"/>
<keyword evidence="3" id="KW-1185">Reference proteome</keyword>
<organism evidence="2 3">
    <name type="scientific">Paraferrimonas sedimenticola</name>
    <dbReference type="NCBI Taxonomy" id="375674"/>
    <lineage>
        <taxon>Bacteria</taxon>
        <taxon>Pseudomonadati</taxon>
        <taxon>Pseudomonadota</taxon>
        <taxon>Gammaproteobacteria</taxon>
        <taxon>Alteromonadales</taxon>
        <taxon>Ferrimonadaceae</taxon>
        <taxon>Paraferrimonas</taxon>
    </lineage>
</organism>
<keyword evidence="1" id="KW-0472">Membrane</keyword>
<name>A0AA37RXQ2_9GAMM</name>
<evidence type="ECO:0000313" key="3">
    <source>
        <dbReference type="Proteomes" id="UP001161422"/>
    </source>
</evidence>
<evidence type="ECO:0000256" key="1">
    <source>
        <dbReference type="SAM" id="Phobius"/>
    </source>
</evidence>
<proteinExistence type="predicted"/>
<sequence length="69" mass="8148">MSFLSDHYFTDWVFIAIIITFIFQKRKYKTIKPTPWLVTLFVVYAVLMVDKHDLLGHNLLERIAAPFSS</sequence>
<keyword evidence="1" id="KW-0812">Transmembrane</keyword>
<gene>
    <name evidence="2" type="ORF">GCM10007895_22890</name>
</gene>
<feature type="transmembrane region" description="Helical" evidence="1">
    <location>
        <begin position="6"/>
        <end position="23"/>
    </location>
</feature>
<protein>
    <submittedName>
        <fullName evidence="2">Uncharacterized protein</fullName>
    </submittedName>
</protein>
<comment type="caution">
    <text evidence="2">The sequence shown here is derived from an EMBL/GenBank/DDBJ whole genome shotgun (WGS) entry which is preliminary data.</text>
</comment>
<dbReference type="EMBL" id="BSNC01000005">
    <property type="protein sequence ID" value="GLP96983.1"/>
    <property type="molecule type" value="Genomic_DNA"/>
</dbReference>
<accession>A0AA37RXQ2</accession>
<reference evidence="2" key="1">
    <citation type="journal article" date="2014" name="Int. J. Syst. Evol. Microbiol.">
        <title>Complete genome sequence of Corynebacterium casei LMG S-19264T (=DSM 44701T), isolated from a smear-ripened cheese.</title>
        <authorList>
            <consortium name="US DOE Joint Genome Institute (JGI-PGF)"/>
            <person name="Walter F."/>
            <person name="Albersmeier A."/>
            <person name="Kalinowski J."/>
            <person name="Ruckert C."/>
        </authorList>
    </citation>
    <scope>NUCLEOTIDE SEQUENCE</scope>
    <source>
        <strain evidence="2">NBRC 101628</strain>
    </source>
</reference>